<dbReference type="Pfam" id="PF13474">
    <property type="entry name" value="SnoaL_3"/>
    <property type="match status" value="1"/>
</dbReference>
<sequence length="140" mass="15549">MFTTPQEAEQAFYEALQKADLALMMRVWSDDEEIVCVHPGGMRLVGHDAVQSAWQKILGNGPMAVNTLRPMAMSSAMSSVHVLIEQIVLKTPDGDKTANCYTTNVFHKGRAGWKMILHHASHAPQDIDKLGLQDRPDTLH</sequence>
<dbReference type="OrthoDB" id="5767026at2"/>
<dbReference type="Gene3D" id="3.10.450.50">
    <property type="match status" value="1"/>
</dbReference>
<accession>A0A1M5X1W3</accession>
<keyword evidence="2" id="KW-0413">Isomerase</keyword>
<dbReference type="RefSeq" id="WP_073103552.1">
    <property type="nucleotide sequence ID" value="NZ_FQXE01000006.1"/>
</dbReference>
<evidence type="ECO:0000313" key="3">
    <source>
        <dbReference type="Proteomes" id="UP000184226"/>
    </source>
</evidence>
<evidence type="ECO:0000313" key="2">
    <source>
        <dbReference type="EMBL" id="SHH93857.1"/>
    </source>
</evidence>
<dbReference type="GO" id="GO:0016853">
    <property type="term" value="F:isomerase activity"/>
    <property type="evidence" value="ECO:0007669"/>
    <property type="project" value="UniProtKB-KW"/>
</dbReference>
<reference evidence="2 3" key="1">
    <citation type="submission" date="2016-11" db="EMBL/GenBank/DDBJ databases">
        <authorList>
            <person name="Jaros S."/>
            <person name="Januszkiewicz K."/>
            <person name="Wedrychowicz H."/>
        </authorList>
    </citation>
    <scope>NUCLEOTIDE SEQUENCE [LARGE SCALE GENOMIC DNA]</scope>
    <source>
        <strain evidence="2 3">CGMCC 1.10190</strain>
    </source>
</reference>
<protein>
    <submittedName>
        <fullName evidence="2">Ketosteroid isomerase homolog</fullName>
    </submittedName>
</protein>
<gene>
    <name evidence="2" type="ORF">SAMN04488135_10697</name>
</gene>
<dbReference type="AlphaFoldDB" id="A0A1M5X1W3"/>
<evidence type="ECO:0000259" key="1">
    <source>
        <dbReference type="Pfam" id="PF13474"/>
    </source>
</evidence>
<dbReference type="STRING" id="658167.SAMN04488135_10697"/>
<proteinExistence type="predicted"/>
<feature type="domain" description="SnoaL-like" evidence="1">
    <location>
        <begin position="10"/>
        <end position="122"/>
    </location>
</feature>
<dbReference type="PANTHER" id="PTHR34957:SF1">
    <property type="entry name" value="NUCLEAR TRANSPORT FACTOR 2 (NTF2) FAMILY PROTEIN"/>
    <property type="match status" value="1"/>
</dbReference>
<dbReference type="PANTHER" id="PTHR34957">
    <property type="entry name" value="NUCLEAR TRANSPORT FACTOR 2 (NTF2) FAMILY PROTEIN"/>
    <property type="match status" value="1"/>
</dbReference>
<organism evidence="2 3">
    <name type="scientific">Pollutimonas bauzanensis</name>
    <dbReference type="NCBI Taxonomy" id="658167"/>
    <lineage>
        <taxon>Bacteria</taxon>
        <taxon>Pseudomonadati</taxon>
        <taxon>Pseudomonadota</taxon>
        <taxon>Betaproteobacteria</taxon>
        <taxon>Burkholderiales</taxon>
        <taxon>Alcaligenaceae</taxon>
        <taxon>Pollutimonas</taxon>
    </lineage>
</organism>
<name>A0A1M5X1W3_9BURK</name>
<dbReference type="SUPFAM" id="SSF54427">
    <property type="entry name" value="NTF2-like"/>
    <property type="match status" value="1"/>
</dbReference>
<dbReference type="InterPro" id="IPR037401">
    <property type="entry name" value="SnoaL-like"/>
</dbReference>
<dbReference type="EMBL" id="FQXE01000006">
    <property type="protein sequence ID" value="SHH93857.1"/>
    <property type="molecule type" value="Genomic_DNA"/>
</dbReference>
<dbReference type="InterPro" id="IPR032710">
    <property type="entry name" value="NTF2-like_dom_sf"/>
</dbReference>
<dbReference type="Proteomes" id="UP000184226">
    <property type="component" value="Unassembled WGS sequence"/>
</dbReference>
<keyword evidence="3" id="KW-1185">Reference proteome</keyword>